<proteinExistence type="predicted"/>
<evidence type="ECO:0000256" key="2">
    <source>
        <dbReference type="SAM" id="Phobius"/>
    </source>
</evidence>
<dbReference type="AlphaFoldDB" id="A0A4U0MW84"/>
<keyword evidence="2" id="KW-0472">Membrane</keyword>
<accession>A0A4U0MW84</accession>
<evidence type="ECO:0000256" key="1">
    <source>
        <dbReference type="SAM" id="MobiDB-lite"/>
    </source>
</evidence>
<organism evidence="3 4">
    <name type="scientific">Streptomyces piniterrae</name>
    <dbReference type="NCBI Taxonomy" id="2571125"/>
    <lineage>
        <taxon>Bacteria</taxon>
        <taxon>Bacillati</taxon>
        <taxon>Actinomycetota</taxon>
        <taxon>Actinomycetes</taxon>
        <taxon>Kitasatosporales</taxon>
        <taxon>Streptomycetaceae</taxon>
        <taxon>Streptomyces</taxon>
    </lineage>
</organism>
<feature type="region of interest" description="Disordered" evidence="1">
    <location>
        <begin position="1"/>
        <end position="51"/>
    </location>
</feature>
<keyword evidence="4" id="KW-1185">Reference proteome</keyword>
<feature type="transmembrane region" description="Helical" evidence="2">
    <location>
        <begin position="56"/>
        <end position="76"/>
    </location>
</feature>
<comment type="caution">
    <text evidence="3">The sequence shown here is derived from an EMBL/GenBank/DDBJ whole genome shotgun (WGS) entry which is preliminary data.</text>
</comment>
<gene>
    <name evidence="3" type="ORF">FCH28_36925</name>
</gene>
<keyword evidence="2" id="KW-0812">Transmembrane</keyword>
<keyword evidence="2" id="KW-1133">Transmembrane helix</keyword>
<feature type="compositionally biased region" description="Pro residues" evidence="1">
    <location>
        <begin position="21"/>
        <end position="31"/>
    </location>
</feature>
<sequence>MPRPSSLSLHPTDHPTDDSLPAPPLPTPPRCEVPHFEPVRAGGFRHRRRRTTRQRMLAAGLAMTAAALATGIPTGAVRAAPAPGCPASTAIGAR</sequence>
<evidence type="ECO:0000313" key="4">
    <source>
        <dbReference type="Proteomes" id="UP000308697"/>
    </source>
</evidence>
<dbReference type="RefSeq" id="WP_136744810.1">
    <property type="nucleotide sequence ID" value="NZ_SUMB01000020.1"/>
</dbReference>
<dbReference type="EMBL" id="SUMB01000020">
    <property type="protein sequence ID" value="TJZ41424.1"/>
    <property type="molecule type" value="Genomic_DNA"/>
</dbReference>
<name>A0A4U0MW84_9ACTN</name>
<evidence type="ECO:0000313" key="3">
    <source>
        <dbReference type="EMBL" id="TJZ41424.1"/>
    </source>
</evidence>
<reference evidence="3 4" key="1">
    <citation type="submission" date="2019-04" db="EMBL/GenBank/DDBJ databases">
        <title>Streptomyces piniterrae sp. nov., a heliquinomycin-producing actinomycete isolated from rhizosphere soil of Pinus yunnanensis.</title>
        <authorList>
            <person name="Zhuang X."/>
            <person name="Zhao J."/>
        </authorList>
    </citation>
    <scope>NUCLEOTIDE SEQUENCE [LARGE SCALE GENOMIC DNA]</scope>
    <source>
        <strain evidence="4">jys28</strain>
    </source>
</reference>
<dbReference type="Proteomes" id="UP000308697">
    <property type="component" value="Unassembled WGS sequence"/>
</dbReference>
<protein>
    <submittedName>
        <fullName evidence="3">Uncharacterized protein</fullName>
    </submittedName>
</protein>